<dbReference type="EMBL" id="MGFM01000009">
    <property type="protein sequence ID" value="OGM05991.1"/>
    <property type="molecule type" value="Genomic_DNA"/>
</dbReference>
<dbReference type="Pfam" id="PF02867">
    <property type="entry name" value="Ribonuc_red_lgC"/>
    <property type="match status" value="1"/>
</dbReference>
<evidence type="ECO:0000256" key="4">
    <source>
        <dbReference type="ARBA" id="ARBA00014409"/>
    </source>
</evidence>
<evidence type="ECO:0000259" key="13">
    <source>
        <dbReference type="Pfam" id="PF02867"/>
    </source>
</evidence>
<dbReference type="AlphaFoldDB" id="A0A1F7WT84"/>
<dbReference type="GO" id="GO:0031419">
    <property type="term" value="F:cobalamin binding"/>
    <property type="evidence" value="ECO:0007669"/>
    <property type="project" value="UniProtKB-KW"/>
</dbReference>
<organism evidence="15 16">
    <name type="scientific">Candidatus Woesebacteria bacterium GWB1_43_5</name>
    <dbReference type="NCBI Taxonomy" id="1802474"/>
    <lineage>
        <taxon>Bacteria</taxon>
        <taxon>Candidatus Woeseibacteriota</taxon>
    </lineage>
</organism>
<evidence type="ECO:0000256" key="5">
    <source>
        <dbReference type="ARBA" id="ARBA00022628"/>
    </source>
</evidence>
<dbReference type="SUPFAM" id="SSF51998">
    <property type="entry name" value="PFL-like glycyl radical enzymes"/>
    <property type="match status" value="1"/>
</dbReference>
<evidence type="ECO:0000256" key="6">
    <source>
        <dbReference type="ARBA" id="ARBA00022634"/>
    </source>
</evidence>
<evidence type="ECO:0000256" key="11">
    <source>
        <dbReference type="ARBA" id="ARBA00033050"/>
    </source>
</evidence>
<keyword evidence="5" id="KW-0846">Cobalamin</keyword>
<sequence>MLAIANQHIVKSEKRTLNFVNPMFEDVAKSRGFYSEAFVEKVIAHGTVRDIESIPEDVRKVFGTAHEIHPDWHVRMQAAFQKYTDNAVSKTINLPHDATIDDVKRAYDLAWETGCRGITIFRDGSKSEQVLNLGVKNQEEKTQNALQSAPHKIWVRPMRVSGSTYKLKTPVGTAFITINEDESGNPFEVFINIGKAGSDVAAMAEAMGRVISKALKFNGNLTSREKALVIFDQLKGIGGRTSVGFGSNKVRSLPDAISIALASHCGFRTNGNGLGVELSSARAVVEAEEAPAQSGNPAHAGVNQDPTVAFSEPIAAPNLELFPKGKAQGDICPSCGKASLVCEEGCAKCYACGHSEC</sequence>
<accession>A0A1F7WT84</accession>
<evidence type="ECO:0000256" key="1">
    <source>
        <dbReference type="ARBA" id="ARBA00001922"/>
    </source>
</evidence>
<keyword evidence="6" id="KW-0237">DNA synthesis</keyword>
<evidence type="ECO:0000313" key="16">
    <source>
        <dbReference type="Proteomes" id="UP000178812"/>
    </source>
</evidence>
<evidence type="ECO:0000256" key="9">
    <source>
        <dbReference type="ARBA" id="ARBA00023285"/>
    </source>
</evidence>
<comment type="cofactor">
    <cofactor evidence="1">
        <name>adenosylcob(III)alamin</name>
        <dbReference type="ChEBI" id="CHEBI:18408"/>
    </cofactor>
</comment>
<comment type="caution">
    <text evidence="15">The sequence shown here is derived from an EMBL/GenBank/DDBJ whole genome shotgun (WGS) entry which is preliminary data.</text>
</comment>
<evidence type="ECO:0000256" key="10">
    <source>
        <dbReference type="ARBA" id="ARBA00025437"/>
    </source>
</evidence>
<evidence type="ECO:0000256" key="8">
    <source>
        <dbReference type="ARBA" id="ARBA00023002"/>
    </source>
</evidence>
<evidence type="ECO:0000256" key="12">
    <source>
        <dbReference type="ARBA" id="ARBA00047754"/>
    </source>
</evidence>
<dbReference type="InterPro" id="IPR000788">
    <property type="entry name" value="RNR_lg_C"/>
</dbReference>
<dbReference type="GO" id="GO:0004748">
    <property type="term" value="F:ribonucleoside-diphosphate reductase activity, thioredoxin disulfide as acceptor"/>
    <property type="evidence" value="ECO:0007669"/>
    <property type="project" value="UniProtKB-EC"/>
</dbReference>
<reference evidence="15 16" key="1">
    <citation type="journal article" date="2016" name="Nat. Commun.">
        <title>Thousands of microbial genomes shed light on interconnected biogeochemical processes in an aquifer system.</title>
        <authorList>
            <person name="Anantharaman K."/>
            <person name="Brown C.T."/>
            <person name="Hug L.A."/>
            <person name="Sharon I."/>
            <person name="Castelle C.J."/>
            <person name="Probst A.J."/>
            <person name="Thomas B.C."/>
            <person name="Singh A."/>
            <person name="Wilkins M.J."/>
            <person name="Karaoz U."/>
            <person name="Brodie E.L."/>
            <person name="Williams K.H."/>
            <person name="Hubbard S.S."/>
            <person name="Banfield J.F."/>
        </authorList>
    </citation>
    <scope>NUCLEOTIDE SEQUENCE [LARGE SCALE GENOMIC DNA]</scope>
</reference>
<dbReference type="Pfam" id="PF12637">
    <property type="entry name" value="TSCPD"/>
    <property type="match status" value="1"/>
</dbReference>
<comment type="catalytic activity">
    <reaction evidence="12">
        <text>a 2'-deoxyribonucleoside 5'-diphosphate + [thioredoxin]-disulfide + H2O = a ribonucleoside 5'-diphosphate + [thioredoxin]-dithiol</text>
        <dbReference type="Rhea" id="RHEA:23252"/>
        <dbReference type="Rhea" id="RHEA-COMP:10698"/>
        <dbReference type="Rhea" id="RHEA-COMP:10700"/>
        <dbReference type="ChEBI" id="CHEBI:15377"/>
        <dbReference type="ChEBI" id="CHEBI:29950"/>
        <dbReference type="ChEBI" id="CHEBI:50058"/>
        <dbReference type="ChEBI" id="CHEBI:57930"/>
        <dbReference type="ChEBI" id="CHEBI:73316"/>
        <dbReference type="EC" id="1.17.4.1"/>
    </reaction>
</comment>
<feature type="domain" description="Ribonucleotide reductase large subunit C-terminal" evidence="13">
    <location>
        <begin position="11"/>
        <end position="120"/>
    </location>
</feature>
<keyword evidence="9" id="KW-0170">Cobalt</keyword>
<name>A0A1F7WT84_9BACT</name>
<evidence type="ECO:0000256" key="2">
    <source>
        <dbReference type="ARBA" id="ARBA00007405"/>
    </source>
</evidence>
<proteinExistence type="inferred from homology"/>
<dbReference type="GO" id="GO:0071897">
    <property type="term" value="P:DNA biosynthetic process"/>
    <property type="evidence" value="ECO:0007669"/>
    <property type="project" value="UniProtKB-KW"/>
</dbReference>
<dbReference type="Gene3D" id="3.20.70.20">
    <property type="match status" value="1"/>
</dbReference>
<keyword evidence="8" id="KW-0560">Oxidoreductase</keyword>
<dbReference type="GO" id="GO:0000166">
    <property type="term" value="F:nucleotide binding"/>
    <property type="evidence" value="ECO:0007669"/>
    <property type="project" value="UniProtKB-KW"/>
</dbReference>
<dbReference type="PANTHER" id="PTHR43371:SF1">
    <property type="entry name" value="RIBONUCLEOSIDE-DIPHOSPHATE REDUCTASE"/>
    <property type="match status" value="1"/>
</dbReference>
<comment type="similarity">
    <text evidence="2">Belongs to the ribonucleoside diphosphate reductase class-2 family.</text>
</comment>
<evidence type="ECO:0000313" key="15">
    <source>
        <dbReference type="EMBL" id="OGM05991.1"/>
    </source>
</evidence>
<evidence type="ECO:0000256" key="7">
    <source>
        <dbReference type="ARBA" id="ARBA00022741"/>
    </source>
</evidence>
<dbReference type="EC" id="1.17.4.1" evidence="3"/>
<dbReference type="InterPro" id="IPR050862">
    <property type="entry name" value="RdRp_reductase_class-2"/>
</dbReference>
<dbReference type="InterPro" id="IPR024434">
    <property type="entry name" value="TSCPD_dom"/>
</dbReference>
<feature type="domain" description="TSCPD" evidence="14">
    <location>
        <begin position="156"/>
        <end position="264"/>
    </location>
</feature>
<keyword evidence="7" id="KW-0547">Nucleotide-binding</keyword>
<evidence type="ECO:0000259" key="14">
    <source>
        <dbReference type="Pfam" id="PF12637"/>
    </source>
</evidence>
<evidence type="ECO:0000256" key="3">
    <source>
        <dbReference type="ARBA" id="ARBA00012274"/>
    </source>
</evidence>
<dbReference type="Proteomes" id="UP000178812">
    <property type="component" value="Unassembled WGS sequence"/>
</dbReference>
<gene>
    <name evidence="15" type="ORF">A2125_02525</name>
</gene>
<dbReference type="PANTHER" id="PTHR43371">
    <property type="entry name" value="VITAMIN B12-DEPENDENT RIBONUCLEOTIDE REDUCTASE"/>
    <property type="match status" value="1"/>
</dbReference>
<protein>
    <recommendedName>
        <fullName evidence="4">Vitamin B12-dependent ribonucleotide reductase</fullName>
        <ecNumber evidence="3">1.17.4.1</ecNumber>
    </recommendedName>
    <alternativeName>
        <fullName evidence="11">Ribonucleoside-diphosphate reductase NrdJ</fullName>
    </alternativeName>
</protein>
<comment type="function">
    <text evidence="10">Catalyzes the reduction of ribonucleotides to deoxyribonucleotides. May function to provide a pool of deoxyribonucleotide precursors for DNA repair during oxygen limitation and/or for immediate growth after restoration of oxygen.</text>
</comment>